<protein>
    <submittedName>
        <fullName evidence="1">Uncharacterized protein</fullName>
    </submittedName>
</protein>
<gene>
    <name evidence="1" type="ORF">GAK31_00822</name>
</gene>
<accession>A0A7V8FK16</accession>
<organism evidence="1 2">
    <name type="scientific">Stenotrophomonas maltophilia</name>
    <name type="common">Pseudomonas maltophilia</name>
    <name type="synonym">Xanthomonas maltophilia</name>
    <dbReference type="NCBI Taxonomy" id="40324"/>
    <lineage>
        <taxon>Bacteria</taxon>
        <taxon>Pseudomonadati</taxon>
        <taxon>Pseudomonadota</taxon>
        <taxon>Gammaproteobacteria</taxon>
        <taxon>Lysobacterales</taxon>
        <taxon>Lysobacteraceae</taxon>
        <taxon>Stenotrophomonas</taxon>
        <taxon>Stenotrophomonas maltophilia group</taxon>
    </lineage>
</organism>
<dbReference type="EMBL" id="WNDS01000001">
    <property type="protein sequence ID" value="KAF1017555.1"/>
    <property type="molecule type" value="Genomic_DNA"/>
</dbReference>
<sequence>MSLVYRVRDAIADIRQPWAFTGEMNKVERVADESDASFEGRKQYGVVEIRYQRHAEPVAQLEAIRYRVSAVFGKAPADAVEEVLIILRRIRNEAANAVRHKQLVQQQAVLLDKCPTGKVPAVYEAALSYLTKAESWIWEGNEETDPVVKWLERAVADAETALKDFAMMKR</sequence>
<dbReference type="Proteomes" id="UP000487117">
    <property type="component" value="Unassembled WGS sequence"/>
</dbReference>
<name>A0A7V8FK16_STEMA</name>
<comment type="caution">
    <text evidence="1">The sequence shown here is derived from an EMBL/GenBank/DDBJ whole genome shotgun (WGS) entry which is preliminary data.</text>
</comment>
<evidence type="ECO:0000313" key="2">
    <source>
        <dbReference type="Proteomes" id="UP000487117"/>
    </source>
</evidence>
<evidence type="ECO:0000313" key="1">
    <source>
        <dbReference type="EMBL" id="KAF1017555.1"/>
    </source>
</evidence>
<dbReference type="AlphaFoldDB" id="A0A7V8FK16"/>
<reference evidence="2" key="1">
    <citation type="journal article" date="2020" name="MBio">
        <title>Horizontal gene transfer to a defensive symbiont with a reduced genome amongst a multipartite beetle microbiome.</title>
        <authorList>
            <person name="Waterworth S.C."/>
            <person name="Florez L.V."/>
            <person name="Rees E.R."/>
            <person name="Hertweck C."/>
            <person name="Kaltenpoth M."/>
            <person name="Kwan J.C."/>
        </authorList>
    </citation>
    <scope>NUCLEOTIDE SEQUENCE [LARGE SCALE GENOMIC DNA]</scope>
</reference>
<proteinExistence type="predicted"/>